<dbReference type="OrthoDB" id="8069978at2759"/>
<gene>
    <name evidence="3" type="primary">Dere\GG20372</name>
    <name evidence="3" type="synonym">dere_GLEANR_5175</name>
    <name evidence="3" type="synonym">GG20372</name>
    <name evidence="3" type="ORF">Dere_GG20372</name>
</gene>
<dbReference type="AlphaFoldDB" id="B3NRN0"/>
<protein>
    <submittedName>
        <fullName evidence="3">Uncharacterized protein</fullName>
    </submittedName>
</protein>
<feature type="compositionally biased region" description="Basic and acidic residues" evidence="1">
    <location>
        <begin position="69"/>
        <end position="81"/>
    </location>
</feature>
<dbReference type="OMA" id="TEHSARK"/>
<accession>B3NRN0</accession>
<evidence type="ECO:0000313" key="4">
    <source>
        <dbReference type="Proteomes" id="UP000008711"/>
    </source>
</evidence>
<keyword evidence="2" id="KW-0732">Signal</keyword>
<feature type="compositionally biased region" description="Basic and acidic residues" evidence="1">
    <location>
        <begin position="141"/>
        <end position="154"/>
    </location>
</feature>
<evidence type="ECO:0000256" key="1">
    <source>
        <dbReference type="SAM" id="MobiDB-lite"/>
    </source>
</evidence>
<dbReference type="EMBL" id="CH954179">
    <property type="protein sequence ID" value="EDV56182.1"/>
    <property type="molecule type" value="Genomic_DNA"/>
</dbReference>
<feature type="compositionally biased region" description="Low complexity" evidence="1">
    <location>
        <begin position="82"/>
        <end position="104"/>
    </location>
</feature>
<feature type="region of interest" description="Disordered" evidence="1">
    <location>
        <begin position="130"/>
        <end position="169"/>
    </location>
</feature>
<keyword evidence="4" id="KW-1185">Reference proteome</keyword>
<evidence type="ECO:0000256" key="2">
    <source>
        <dbReference type="SAM" id="SignalP"/>
    </source>
</evidence>
<dbReference type="PhylomeDB" id="B3NRN0"/>
<dbReference type="KEGG" id="der:6549458"/>
<feature type="signal peptide" evidence="2">
    <location>
        <begin position="1"/>
        <end position="20"/>
    </location>
</feature>
<feature type="chain" id="PRO_5002795361" evidence="2">
    <location>
        <begin position="21"/>
        <end position="210"/>
    </location>
</feature>
<reference evidence="3 4" key="1">
    <citation type="journal article" date="2007" name="Nature">
        <title>Evolution of genes and genomes on the Drosophila phylogeny.</title>
        <authorList>
            <consortium name="Drosophila 12 Genomes Consortium"/>
            <person name="Clark A.G."/>
            <person name="Eisen M.B."/>
            <person name="Smith D.R."/>
            <person name="Bergman C.M."/>
            <person name="Oliver B."/>
            <person name="Markow T.A."/>
            <person name="Kaufman T.C."/>
            <person name="Kellis M."/>
            <person name="Gelbart W."/>
            <person name="Iyer V.N."/>
            <person name="Pollard D.A."/>
            <person name="Sackton T.B."/>
            <person name="Larracuente A.M."/>
            <person name="Singh N.D."/>
            <person name="Abad J.P."/>
            <person name="Abt D.N."/>
            <person name="Adryan B."/>
            <person name="Aguade M."/>
            <person name="Akashi H."/>
            <person name="Anderson W.W."/>
            <person name="Aquadro C.F."/>
            <person name="Ardell D.H."/>
            <person name="Arguello R."/>
            <person name="Artieri C.G."/>
            <person name="Barbash D.A."/>
            <person name="Barker D."/>
            <person name="Barsanti P."/>
            <person name="Batterham P."/>
            <person name="Batzoglou S."/>
            <person name="Begun D."/>
            <person name="Bhutkar A."/>
            <person name="Blanco E."/>
            <person name="Bosak S.A."/>
            <person name="Bradley R.K."/>
            <person name="Brand A.D."/>
            <person name="Brent M.R."/>
            <person name="Brooks A.N."/>
            <person name="Brown R.H."/>
            <person name="Butlin R.K."/>
            <person name="Caggese C."/>
            <person name="Calvi B.R."/>
            <person name="Bernardo de Carvalho A."/>
            <person name="Caspi A."/>
            <person name="Castrezana S."/>
            <person name="Celniker S.E."/>
            <person name="Chang J.L."/>
            <person name="Chapple C."/>
            <person name="Chatterji S."/>
            <person name="Chinwalla A."/>
            <person name="Civetta A."/>
            <person name="Clifton S.W."/>
            <person name="Comeron J.M."/>
            <person name="Costello J.C."/>
            <person name="Coyne J.A."/>
            <person name="Daub J."/>
            <person name="David R.G."/>
            <person name="Delcher A.L."/>
            <person name="Delehaunty K."/>
            <person name="Do C.B."/>
            <person name="Ebling H."/>
            <person name="Edwards K."/>
            <person name="Eickbush T."/>
            <person name="Evans J.D."/>
            <person name="Filipski A."/>
            <person name="Findeiss S."/>
            <person name="Freyhult E."/>
            <person name="Fulton L."/>
            <person name="Fulton R."/>
            <person name="Garcia A.C."/>
            <person name="Gardiner A."/>
            <person name="Garfield D.A."/>
            <person name="Garvin B.E."/>
            <person name="Gibson G."/>
            <person name="Gilbert D."/>
            <person name="Gnerre S."/>
            <person name="Godfrey J."/>
            <person name="Good R."/>
            <person name="Gotea V."/>
            <person name="Gravely B."/>
            <person name="Greenberg A.J."/>
            <person name="Griffiths-Jones S."/>
            <person name="Gross S."/>
            <person name="Guigo R."/>
            <person name="Gustafson E.A."/>
            <person name="Haerty W."/>
            <person name="Hahn M.W."/>
            <person name="Halligan D.L."/>
            <person name="Halpern A.L."/>
            <person name="Halter G.M."/>
            <person name="Han M.V."/>
            <person name="Heger A."/>
            <person name="Hillier L."/>
            <person name="Hinrichs A.S."/>
            <person name="Holmes I."/>
            <person name="Hoskins R.A."/>
            <person name="Hubisz M.J."/>
            <person name="Hultmark D."/>
            <person name="Huntley M.A."/>
            <person name="Jaffe D.B."/>
            <person name="Jagadeeshan S."/>
            <person name="Jeck W.R."/>
            <person name="Johnson J."/>
            <person name="Jones C.D."/>
            <person name="Jordan W.C."/>
            <person name="Karpen G.H."/>
            <person name="Kataoka E."/>
            <person name="Keightley P.D."/>
            <person name="Kheradpour P."/>
            <person name="Kirkness E.F."/>
            <person name="Koerich L.B."/>
            <person name="Kristiansen K."/>
            <person name="Kudrna D."/>
            <person name="Kulathinal R.J."/>
            <person name="Kumar S."/>
            <person name="Kwok R."/>
            <person name="Lander E."/>
            <person name="Langley C.H."/>
            <person name="Lapoint R."/>
            <person name="Lazzaro B.P."/>
            <person name="Lee S.J."/>
            <person name="Levesque L."/>
            <person name="Li R."/>
            <person name="Lin C.F."/>
            <person name="Lin M.F."/>
            <person name="Lindblad-Toh K."/>
            <person name="Llopart A."/>
            <person name="Long M."/>
            <person name="Low L."/>
            <person name="Lozovsky E."/>
            <person name="Lu J."/>
            <person name="Luo M."/>
            <person name="Machado C.A."/>
            <person name="Makalowski W."/>
            <person name="Marzo M."/>
            <person name="Matsuda M."/>
            <person name="Matzkin L."/>
            <person name="McAllister B."/>
            <person name="McBride C.S."/>
            <person name="McKernan B."/>
            <person name="McKernan K."/>
            <person name="Mendez-Lago M."/>
            <person name="Minx P."/>
            <person name="Mollenhauer M.U."/>
            <person name="Montooth K."/>
            <person name="Mount S.M."/>
            <person name="Mu X."/>
            <person name="Myers E."/>
            <person name="Negre B."/>
            <person name="Newfeld S."/>
            <person name="Nielsen R."/>
            <person name="Noor M.A."/>
            <person name="O'Grady P."/>
            <person name="Pachter L."/>
            <person name="Papaceit M."/>
            <person name="Parisi M.J."/>
            <person name="Parisi M."/>
            <person name="Parts L."/>
            <person name="Pedersen J.S."/>
            <person name="Pesole G."/>
            <person name="Phillippy A.M."/>
            <person name="Ponting C.P."/>
            <person name="Pop M."/>
            <person name="Porcelli D."/>
            <person name="Powell J.R."/>
            <person name="Prohaska S."/>
            <person name="Pruitt K."/>
            <person name="Puig M."/>
            <person name="Quesneville H."/>
            <person name="Ram K.R."/>
            <person name="Rand D."/>
            <person name="Rasmussen M.D."/>
            <person name="Reed L.K."/>
            <person name="Reenan R."/>
            <person name="Reily A."/>
            <person name="Remington K.A."/>
            <person name="Rieger T.T."/>
            <person name="Ritchie M.G."/>
            <person name="Robin C."/>
            <person name="Rogers Y.H."/>
            <person name="Rohde C."/>
            <person name="Rozas J."/>
            <person name="Rubenfield M.J."/>
            <person name="Ruiz A."/>
            <person name="Russo S."/>
            <person name="Salzberg S.L."/>
            <person name="Sanchez-Gracia A."/>
            <person name="Saranga D.J."/>
            <person name="Sato H."/>
            <person name="Schaeffer S.W."/>
            <person name="Schatz M.C."/>
            <person name="Schlenke T."/>
            <person name="Schwartz R."/>
            <person name="Segarra C."/>
            <person name="Singh R.S."/>
            <person name="Sirot L."/>
            <person name="Sirota M."/>
            <person name="Sisneros N.B."/>
            <person name="Smith C.D."/>
            <person name="Smith T.F."/>
            <person name="Spieth J."/>
            <person name="Stage D.E."/>
            <person name="Stark A."/>
            <person name="Stephan W."/>
            <person name="Strausberg R.L."/>
            <person name="Strempel S."/>
            <person name="Sturgill D."/>
            <person name="Sutton G."/>
            <person name="Sutton G.G."/>
            <person name="Tao W."/>
            <person name="Teichmann S."/>
            <person name="Tobari Y.N."/>
            <person name="Tomimura Y."/>
            <person name="Tsolas J.M."/>
            <person name="Valente V.L."/>
            <person name="Venter E."/>
            <person name="Venter J.C."/>
            <person name="Vicario S."/>
            <person name="Vieira F.G."/>
            <person name="Vilella A.J."/>
            <person name="Villasante A."/>
            <person name="Walenz B."/>
            <person name="Wang J."/>
            <person name="Wasserman M."/>
            <person name="Watts T."/>
            <person name="Wilson D."/>
            <person name="Wilson R.K."/>
            <person name="Wing R.A."/>
            <person name="Wolfner M.F."/>
            <person name="Wong A."/>
            <person name="Wong G.K."/>
            <person name="Wu C.I."/>
            <person name="Wu G."/>
            <person name="Yamamoto D."/>
            <person name="Yang H.P."/>
            <person name="Yang S.P."/>
            <person name="Yorke J.A."/>
            <person name="Yoshida K."/>
            <person name="Zdobnov E."/>
            <person name="Zhang P."/>
            <person name="Zhang Y."/>
            <person name="Zimin A.V."/>
            <person name="Baldwin J."/>
            <person name="Abdouelleil A."/>
            <person name="Abdulkadir J."/>
            <person name="Abebe A."/>
            <person name="Abera B."/>
            <person name="Abreu J."/>
            <person name="Acer S.C."/>
            <person name="Aftuck L."/>
            <person name="Alexander A."/>
            <person name="An P."/>
            <person name="Anderson E."/>
            <person name="Anderson S."/>
            <person name="Arachi H."/>
            <person name="Azer M."/>
            <person name="Bachantsang P."/>
            <person name="Barry A."/>
            <person name="Bayul T."/>
            <person name="Berlin A."/>
            <person name="Bessette D."/>
            <person name="Bloom T."/>
            <person name="Blye J."/>
            <person name="Boguslavskiy L."/>
            <person name="Bonnet C."/>
            <person name="Boukhgalter B."/>
            <person name="Bourzgui I."/>
            <person name="Brown A."/>
            <person name="Cahill P."/>
            <person name="Channer S."/>
            <person name="Cheshatsang Y."/>
            <person name="Chuda L."/>
            <person name="Citroen M."/>
            <person name="Collymore A."/>
            <person name="Cooke P."/>
            <person name="Costello M."/>
            <person name="D'Aco K."/>
            <person name="Daza R."/>
            <person name="De Haan G."/>
            <person name="DeGray S."/>
            <person name="DeMaso C."/>
            <person name="Dhargay N."/>
            <person name="Dooley K."/>
            <person name="Dooley E."/>
            <person name="Doricent M."/>
            <person name="Dorje P."/>
            <person name="Dorjee K."/>
            <person name="Dupes A."/>
            <person name="Elong R."/>
            <person name="Falk J."/>
            <person name="Farina A."/>
            <person name="Faro S."/>
            <person name="Ferguson D."/>
            <person name="Fisher S."/>
            <person name="Foley C.D."/>
            <person name="Franke A."/>
            <person name="Friedrich D."/>
            <person name="Gadbois L."/>
            <person name="Gearin G."/>
            <person name="Gearin C.R."/>
            <person name="Giannoukos G."/>
            <person name="Goode T."/>
            <person name="Graham J."/>
            <person name="Grandbois E."/>
            <person name="Grewal S."/>
            <person name="Gyaltsen K."/>
            <person name="Hafez N."/>
            <person name="Hagos B."/>
            <person name="Hall J."/>
            <person name="Henson C."/>
            <person name="Hollinger A."/>
            <person name="Honan T."/>
            <person name="Huard M.D."/>
            <person name="Hughes L."/>
            <person name="Hurhula B."/>
            <person name="Husby M.E."/>
            <person name="Kamat A."/>
            <person name="Kanga B."/>
            <person name="Kashin S."/>
            <person name="Khazanovich D."/>
            <person name="Kisner P."/>
            <person name="Lance K."/>
            <person name="Lara M."/>
            <person name="Lee W."/>
            <person name="Lennon N."/>
            <person name="Letendre F."/>
            <person name="LeVine R."/>
            <person name="Lipovsky A."/>
            <person name="Liu X."/>
            <person name="Liu J."/>
            <person name="Liu S."/>
            <person name="Lokyitsang T."/>
            <person name="Lokyitsang Y."/>
            <person name="Lubonja R."/>
            <person name="Lui A."/>
            <person name="MacDonald P."/>
            <person name="Magnisalis V."/>
            <person name="Maru K."/>
            <person name="Matthews C."/>
            <person name="McCusker W."/>
            <person name="McDonough S."/>
            <person name="Mehta T."/>
            <person name="Meldrim J."/>
            <person name="Meneus L."/>
            <person name="Mihai O."/>
            <person name="Mihalev A."/>
            <person name="Mihova T."/>
            <person name="Mittelman R."/>
            <person name="Mlenga V."/>
            <person name="Montmayeur A."/>
            <person name="Mulrain L."/>
            <person name="Navidi A."/>
            <person name="Naylor J."/>
            <person name="Negash T."/>
            <person name="Nguyen T."/>
            <person name="Nguyen N."/>
            <person name="Nicol R."/>
            <person name="Norbu C."/>
            <person name="Norbu N."/>
            <person name="Novod N."/>
            <person name="O'Neill B."/>
            <person name="Osman S."/>
            <person name="Markiewicz E."/>
            <person name="Oyono O.L."/>
            <person name="Patti C."/>
            <person name="Phunkhang P."/>
            <person name="Pierre F."/>
            <person name="Priest M."/>
            <person name="Raghuraman S."/>
            <person name="Rege F."/>
            <person name="Reyes R."/>
            <person name="Rise C."/>
            <person name="Rogov P."/>
            <person name="Ross K."/>
            <person name="Ryan E."/>
            <person name="Settipalli S."/>
            <person name="Shea T."/>
            <person name="Sherpa N."/>
            <person name="Shi L."/>
            <person name="Shih D."/>
            <person name="Sparrow T."/>
            <person name="Spaulding J."/>
            <person name="Stalker J."/>
            <person name="Stange-Thomann N."/>
            <person name="Stavropoulos S."/>
            <person name="Stone C."/>
            <person name="Strader C."/>
            <person name="Tesfaye S."/>
            <person name="Thomson T."/>
            <person name="Thoulutsang Y."/>
            <person name="Thoulutsang D."/>
            <person name="Topham K."/>
            <person name="Topping I."/>
            <person name="Tsamla T."/>
            <person name="Vassiliev H."/>
            <person name="Vo A."/>
            <person name="Wangchuk T."/>
            <person name="Wangdi T."/>
            <person name="Weiand M."/>
            <person name="Wilkinson J."/>
            <person name="Wilson A."/>
            <person name="Yadav S."/>
            <person name="Young G."/>
            <person name="Yu Q."/>
            <person name="Zembek L."/>
            <person name="Zhong D."/>
            <person name="Zimmer A."/>
            <person name="Zwirko Z."/>
            <person name="Jaffe D.B."/>
            <person name="Alvarez P."/>
            <person name="Brockman W."/>
            <person name="Butler J."/>
            <person name="Chin C."/>
            <person name="Gnerre S."/>
            <person name="Grabherr M."/>
            <person name="Kleber M."/>
            <person name="Mauceli E."/>
            <person name="MacCallum I."/>
        </authorList>
    </citation>
    <scope>NUCLEOTIDE SEQUENCE [LARGE SCALE GENOMIC DNA]</scope>
    <source>
        <strain evidence="3 4">TSC#14021-0224.01</strain>
    </source>
</reference>
<dbReference type="HOGENOM" id="CLU_1241269_0_0_1"/>
<proteinExistence type="predicted"/>
<feature type="region of interest" description="Disordered" evidence="1">
    <location>
        <begin position="38"/>
        <end position="104"/>
    </location>
</feature>
<name>B3NRN0_DROER</name>
<dbReference type="Proteomes" id="UP000008711">
    <property type="component" value="Unassembled WGS sequence"/>
</dbReference>
<reference evidence="3 4" key="2">
    <citation type="journal article" date="2008" name="Bioinformatics">
        <title>Assembly reconciliation.</title>
        <authorList>
            <person name="Zimin A.V."/>
            <person name="Smith D.R."/>
            <person name="Sutton G."/>
            <person name="Yorke J.A."/>
        </authorList>
    </citation>
    <scope>NUCLEOTIDE SEQUENCE [LARGE SCALE GENOMIC DNA]</scope>
    <source>
        <strain evidence="3 4">TSC#14021-0224.01</strain>
    </source>
</reference>
<evidence type="ECO:0000313" key="3">
    <source>
        <dbReference type="EMBL" id="EDV56182.1"/>
    </source>
</evidence>
<sequence>MQQSMLLLAVTAILLCAAVALPIEMSKSEEDWLEQMLTESEDSYELPDLGESTGNHISKRSAKDASSSSEEHKGQLKDKADSSGASSSEEQTTALAQEETTTEVAARKRRSICQALMELDTKTYDTVNNLCRPRESRRRRQATESKFGDQKGSEEPALDAQAEKELDEEMAQAAAELLKGKDSTSIEDYAQGCEVMEVSSKEANEATYAE</sequence>
<organism evidence="3 4">
    <name type="scientific">Drosophila erecta</name>
    <name type="common">Fruit fly</name>
    <dbReference type="NCBI Taxonomy" id="7220"/>
    <lineage>
        <taxon>Eukaryota</taxon>
        <taxon>Metazoa</taxon>
        <taxon>Ecdysozoa</taxon>
        <taxon>Arthropoda</taxon>
        <taxon>Hexapoda</taxon>
        <taxon>Insecta</taxon>
        <taxon>Pterygota</taxon>
        <taxon>Neoptera</taxon>
        <taxon>Endopterygota</taxon>
        <taxon>Diptera</taxon>
        <taxon>Brachycera</taxon>
        <taxon>Muscomorpha</taxon>
        <taxon>Ephydroidea</taxon>
        <taxon>Drosophilidae</taxon>
        <taxon>Drosophila</taxon>
        <taxon>Sophophora</taxon>
    </lineage>
</organism>